<accession>A0A1M6DX14</accession>
<dbReference type="PRINTS" id="PR00038">
    <property type="entry name" value="HTHLUXR"/>
</dbReference>
<dbReference type="STRING" id="1123357.SAMN02745244_01041"/>
<feature type="domain" description="Response regulatory" evidence="7">
    <location>
        <begin position="3"/>
        <end position="122"/>
    </location>
</feature>
<dbReference type="CDD" id="cd17535">
    <property type="entry name" value="REC_NarL-like"/>
    <property type="match status" value="1"/>
</dbReference>
<dbReference type="PROSITE" id="PS50110">
    <property type="entry name" value="RESPONSE_REGULATORY"/>
    <property type="match status" value="1"/>
</dbReference>
<sequence>MITVFIVDDQPLVRAGIRMLLSGEQDIEVIGEASSAMEALPQVHRGQPDVVLMDVRMPGMDGVTATRELVAESAADRLVRVLVMTTFNDEDVVVEALQAGASGYLLKHASPTEIADAVRRVASGDTWLDATAATALVERLRPRGCDPTDVSALLTPREQEVLRMVAAGLSNAEIRDLLVLSEATVKTHVARILLKTGSRDRAAAVALAYRTGFVHPEDPVPGGAVPPMG</sequence>
<keyword evidence="3" id="KW-0238">DNA-binding</keyword>
<dbReference type="InterPro" id="IPR016032">
    <property type="entry name" value="Sig_transdc_resp-reg_C-effctor"/>
</dbReference>
<dbReference type="GO" id="GO:0006355">
    <property type="term" value="P:regulation of DNA-templated transcription"/>
    <property type="evidence" value="ECO:0007669"/>
    <property type="project" value="InterPro"/>
</dbReference>
<gene>
    <name evidence="8" type="ORF">SAMN02745244_01041</name>
</gene>
<dbReference type="RefSeq" id="WP_073186478.1">
    <property type="nucleotide sequence ID" value="NZ_FQZG01000014.1"/>
</dbReference>
<proteinExistence type="predicted"/>
<evidence type="ECO:0000256" key="1">
    <source>
        <dbReference type="ARBA" id="ARBA00022553"/>
    </source>
</evidence>
<dbReference type="SMART" id="SM00421">
    <property type="entry name" value="HTH_LUXR"/>
    <property type="match status" value="1"/>
</dbReference>
<dbReference type="GO" id="GO:0000160">
    <property type="term" value="P:phosphorelay signal transduction system"/>
    <property type="evidence" value="ECO:0007669"/>
    <property type="project" value="InterPro"/>
</dbReference>
<dbReference type="SMART" id="SM00448">
    <property type="entry name" value="REC"/>
    <property type="match status" value="1"/>
</dbReference>
<organism evidence="8 9">
    <name type="scientific">Tessaracoccus bendigoensis DSM 12906</name>
    <dbReference type="NCBI Taxonomy" id="1123357"/>
    <lineage>
        <taxon>Bacteria</taxon>
        <taxon>Bacillati</taxon>
        <taxon>Actinomycetota</taxon>
        <taxon>Actinomycetes</taxon>
        <taxon>Propionibacteriales</taxon>
        <taxon>Propionibacteriaceae</taxon>
        <taxon>Tessaracoccus</taxon>
    </lineage>
</organism>
<evidence type="ECO:0000256" key="5">
    <source>
        <dbReference type="PROSITE-ProRule" id="PRU00169"/>
    </source>
</evidence>
<dbReference type="CDD" id="cd06170">
    <property type="entry name" value="LuxR_C_like"/>
    <property type="match status" value="1"/>
</dbReference>
<dbReference type="Pfam" id="PF00196">
    <property type="entry name" value="GerE"/>
    <property type="match status" value="1"/>
</dbReference>
<dbReference type="SUPFAM" id="SSF46894">
    <property type="entry name" value="C-terminal effector domain of the bipartite response regulators"/>
    <property type="match status" value="1"/>
</dbReference>
<dbReference type="InterPro" id="IPR001789">
    <property type="entry name" value="Sig_transdc_resp-reg_receiver"/>
</dbReference>
<dbReference type="PROSITE" id="PS50043">
    <property type="entry name" value="HTH_LUXR_2"/>
    <property type="match status" value="1"/>
</dbReference>
<dbReference type="SUPFAM" id="SSF52172">
    <property type="entry name" value="CheY-like"/>
    <property type="match status" value="1"/>
</dbReference>
<evidence type="ECO:0000313" key="9">
    <source>
        <dbReference type="Proteomes" id="UP000184512"/>
    </source>
</evidence>
<keyword evidence="4" id="KW-0804">Transcription</keyword>
<dbReference type="PANTHER" id="PTHR43214">
    <property type="entry name" value="TWO-COMPONENT RESPONSE REGULATOR"/>
    <property type="match status" value="1"/>
</dbReference>
<protein>
    <submittedName>
        <fullName evidence="8">Two component transcriptional regulator, LuxR family</fullName>
    </submittedName>
</protein>
<feature type="modified residue" description="4-aspartylphosphate" evidence="5">
    <location>
        <position position="54"/>
    </location>
</feature>
<dbReference type="InterPro" id="IPR000792">
    <property type="entry name" value="Tscrpt_reg_LuxR_C"/>
</dbReference>
<reference evidence="8 9" key="1">
    <citation type="submission" date="2016-11" db="EMBL/GenBank/DDBJ databases">
        <authorList>
            <person name="Jaros S."/>
            <person name="Januszkiewicz K."/>
            <person name="Wedrychowicz H."/>
        </authorList>
    </citation>
    <scope>NUCLEOTIDE SEQUENCE [LARGE SCALE GENOMIC DNA]</scope>
    <source>
        <strain evidence="8 9">DSM 12906</strain>
    </source>
</reference>
<dbReference type="InterPro" id="IPR039420">
    <property type="entry name" value="WalR-like"/>
</dbReference>
<evidence type="ECO:0000313" key="8">
    <source>
        <dbReference type="EMBL" id="SHI77715.1"/>
    </source>
</evidence>
<keyword evidence="2" id="KW-0805">Transcription regulation</keyword>
<dbReference type="InterPro" id="IPR011006">
    <property type="entry name" value="CheY-like_superfamily"/>
</dbReference>
<evidence type="ECO:0000256" key="4">
    <source>
        <dbReference type="ARBA" id="ARBA00023163"/>
    </source>
</evidence>
<feature type="domain" description="HTH luxR-type" evidence="6">
    <location>
        <begin position="147"/>
        <end position="212"/>
    </location>
</feature>
<dbReference type="InterPro" id="IPR058245">
    <property type="entry name" value="NreC/VraR/RcsB-like_REC"/>
</dbReference>
<keyword evidence="9" id="KW-1185">Reference proteome</keyword>
<dbReference type="OrthoDB" id="9808843at2"/>
<name>A0A1M6DX14_9ACTN</name>
<dbReference type="Pfam" id="PF00072">
    <property type="entry name" value="Response_reg"/>
    <property type="match status" value="1"/>
</dbReference>
<dbReference type="PANTHER" id="PTHR43214:SF24">
    <property type="entry name" value="TRANSCRIPTIONAL REGULATORY PROTEIN NARL-RELATED"/>
    <property type="match status" value="1"/>
</dbReference>
<evidence type="ECO:0000256" key="2">
    <source>
        <dbReference type="ARBA" id="ARBA00023015"/>
    </source>
</evidence>
<evidence type="ECO:0000259" key="6">
    <source>
        <dbReference type="PROSITE" id="PS50043"/>
    </source>
</evidence>
<dbReference type="Proteomes" id="UP000184512">
    <property type="component" value="Unassembled WGS sequence"/>
</dbReference>
<keyword evidence="1 5" id="KW-0597">Phosphoprotein</keyword>
<dbReference type="GO" id="GO:0003677">
    <property type="term" value="F:DNA binding"/>
    <property type="evidence" value="ECO:0007669"/>
    <property type="project" value="UniProtKB-KW"/>
</dbReference>
<dbReference type="Gene3D" id="3.40.50.2300">
    <property type="match status" value="1"/>
</dbReference>
<dbReference type="EMBL" id="FQZG01000014">
    <property type="protein sequence ID" value="SHI77715.1"/>
    <property type="molecule type" value="Genomic_DNA"/>
</dbReference>
<evidence type="ECO:0000259" key="7">
    <source>
        <dbReference type="PROSITE" id="PS50110"/>
    </source>
</evidence>
<evidence type="ECO:0000256" key="3">
    <source>
        <dbReference type="ARBA" id="ARBA00023125"/>
    </source>
</evidence>
<dbReference type="AlphaFoldDB" id="A0A1M6DX14"/>